<reference evidence="8 9" key="1">
    <citation type="submission" date="2017-09" db="EMBL/GenBank/DDBJ databases">
        <title>Depth-based differentiation of microbial function through sediment-hosted aquifers and enrichment of novel symbionts in the deep terrestrial subsurface.</title>
        <authorList>
            <person name="Probst A.J."/>
            <person name="Ladd B."/>
            <person name="Jarett J.K."/>
            <person name="Geller-Mcgrath D.E."/>
            <person name="Sieber C.M."/>
            <person name="Emerson J.B."/>
            <person name="Anantharaman K."/>
            <person name="Thomas B.C."/>
            <person name="Malmstrom R."/>
            <person name="Stieglmeier M."/>
            <person name="Klingl A."/>
            <person name="Woyke T."/>
            <person name="Ryan C.M."/>
            <person name="Banfield J.F."/>
        </authorList>
    </citation>
    <scope>NUCLEOTIDE SEQUENCE [LARGE SCALE GENOMIC DNA]</scope>
    <source>
        <strain evidence="8">CG23_combo_of_CG06-09_8_20_14_all_42_19</strain>
    </source>
</reference>
<feature type="active site" description="Charge relay system" evidence="5 6">
    <location>
        <position position="328"/>
    </location>
</feature>
<keyword evidence="4 6" id="KW-0720">Serine protease</keyword>
<dbReference type="InterPro" id="IPR000209">
    <property type="entry name" value="Peptidase_S8/S53_dom"/>
</dbReference>
<comment type="caution">
    <text evidence="8">The sequence shown here is derived from an EMBL/GenBank/DDBJ whole genome shotgun (WGS) entry which is preliminary data.</text>
</comment>
<evidence type="ECO:0000256" key="3">
    <source>
        <dbReference type="ARBA" id="ARBA00022801"/>
    </source>
</evidence>
<dbReference type="GO" id="GO:0004252">
    <property type="term" value="F:serine-type endopeptidase activity"/>
    <property type="evidence" value="ECO:0007669"/>
    <property type="project" value="UniProtKB-UniRule"/>
</dbReference>
<feature type="active site" description="Charge relay system" evidence="5 6">
    <location>
        <position position="130"/>
    </location>
</feature>
<name>A0A2H0AMB8_9BACT</name>
<dbReference type="Gene3D" id="3.40.50.200">
    <property type="entry name" value="Peptidase S8/S53 domain"/>
    <property type="match status" value="1"/>
</dbReference>
<evidence type="ECO:0000256" key="2">
    <source>
        <dbReference type="ARBA" id="ARBA00022670"/>
    </source>
</evidence>
<accession>A0A2H0AMB8</accession>
<evidence type="ECO:0000256" key="4">
    <source>
        <dbReference type="ARBA" id="ARBA00022825"/>
    </source>
</evidence>
<dbReference type="InterPro" id="IPR050131">
    <property type="entry name" value="Peptidase_S8_subtilisin-like"/>
</dbReference>
<proteinExistence type="inferred from homology"/>
<dbReference type="PANTHER" id="PTHR43806">
    <property type="entry name" value="PEPTIDASE S8"/>
    <property type="match status" value="1"/>
</dbReference>
<feature type="domain" description="Peptidase S8/S53" evidence="7">
    <location>
        <begin position="123"/>
        <end position="376"/>
    </location>
</feature>
<dbReference type="PRINTS" id="PR00723">
    <property type="entry name" value="SUBTILISIN"/>
</dbReference>
<dbReference type="InterPro" id="IPR015500">
    <property type="entry name" value="Peptidase_S8_subtilisin-rel"/>
</dbReference>
<evidence type="ECO:0000256" key="6">
    <source>
        <dbReference type="PROSITE-ProRule" id="PRU01240"/>
    </source>
</evidence>
<dbReference type="InterPro" id="IPR036852">
    <property type="entry name" value="Peptidase_S8/S53_dom_sf"/>
</dbReference>
<evidence type="ECO:0000259" key="7">
    <source>
        <dbReference type="Pfam" id="PF00082"/>
    </source>
</evidence>
<dbReference type="AlphaFoldDB" id="A0A2H0AMB8"/>
<dbReference type="InterPro" id="IPR022398">
    <property type="entry name" value="Peptidase_S8_His-AS"/>
</dbReference>
<dbReference type="Pfam" id="PF00082">
    <property type="entry name" value="Peptidase_S8"/>
    <property type="match status" value="1"/>
</dbReference>
<dbReference type="PROSITE" id="PS00138">
    <property type="entry name" value="SUBTILASE_SER"/>
    <property type="match status" value="1"/>
</dbReference>
<keyword evidence="2 6" id="KW-0645">Protease</keyword>
<evidence type="ECO:0000313" key="9">
    <source>
        <dbReference type="Proteomes" id="UP000230007"/>
    </source>
</evidence>
<feature type="active site" description="Charge relay system" evidence="5 6">
    <location>
        <position position="163"/>
    </location>
</feature>
<dbReference type="PROSITE" id="PS51892">
    <property type="entry name" value="SUBTILASE"/>
    <property type="match status" value="1"/>
</dbReference>
<dbReference type="InterPro" id="IPR023828">
    <property type="entry name" value="Peptidase_S8_Ser-AS"/>
</dbReference>
<dbReference type="PANTHER" id="PTHR43806:SF11">
    <property type="entry name" value="CEREVISIN-RELATED"/>
    <property type="match status" value="1"/>
</dbReference>
<dbReference type="SUPFAM" id="SSF52743">
    <property type="entry name" value="Subtilisin-like"/>
    <property type="match status" value="1"/>
</dbReference>
<protein>
    <recommendedName>
        <fullName evidence="7">Peptidase S8/S53 domain-containing protein</fullName>
    </recommendedName>
</protein>
<organism evidence="8 9">
    <name type="scientific">Candidatus Colwellbacteria bacterium CG23_combo_of_CG06-09_8_20_14_all_42_19</name>
    <dbReference type="NCBI Taxonomy" id="1974541"/>
    <lineage>
        <taxon>Bacteria</taxon>
        <taxon>Candidatus Colwelliibacteriota</taxon>
    </lineage>
</organism>
<evidence type="ECO:0000256" key="1">
    <source>
        <dbReference type="ARBA" id="ARBA00011073"/>
    </source>
</evidence>
<comment type="similarity">
    <text evidence="1 6">Belongs to the peptidase S8 family.</text>
</comment>
<keyword evidence="3 6" id="KW-0378">Hydrolase</keyword>
<evidence type="ECO:0000313" key="8">
    <source>
        <dbReference type="EMBL" id="PIP46562.1"/>
    </source>
</evidence>
<evidence type="ECO:0000256" key="5">
    <source>
        <dbReference type="PIRSR" id="PIRSR615500-1"/>
    </source>
</evidence>
<dbReference type="PROSITE" id="PS00137">
    <property type="entry name" value="SUBTILASE_HIS"/>
    <property type="match status" value="1"/>
</dbReference>
<gene>
    <name evidence="8" type="ORF">COX15_00315</name>
</gene>
<dbReference type="Proteomes" id="UP000230007">
    <property type="component" value="Unassembled WGS sequence"/>
</dbReference>
<dbReference type="EMBL" id="PCSK01000007">
    <property type="protein sequence ID" value="PIP46562.1"/>
    <property type="molecule type" value="Genomic_DNA"/>
</dbReference>
<dbReference type="GO" id="GO:0006508">
    <property type="term" value="P:proteolysis"/>
    <property type="evidence" value="ECO:0007669"/>
    <property type="project" value="UniProtKB-KW"/>
</dbReference>
<sequence>MNFKKYLVAVAVLVAIFVLVGVVNARGIVDKGDTKRVIAHTEEEVSNAISSGCKVVRDAKTLKALSCPQGVAESLSLAEDVMVFALDENSHADSRNQVTTQSISANKQIGADLVHNTGNTGVGRKVVVLDTGYNYNHPELSSSYLGGNDFVNDDDDPMDDNGHGSHVSGIITADGIDDPKAKGVAPDTGIIAGKVLDQNGSGYFSDVVAGIYWAVDNFDADAINMSLGTGRPYVYKGFCNNVLPDLTKAVKYAVDKNVTVVVAAGNSGNSGVSIPGCISYSTTVGAVNSSDKVASFSGRGNALDITAPGVSIYSTVLGSAYATWSGTSMATPMVSGVVALMKYAHPEYSQSQVENKLFSTAKDLGKAGKDKDYGWGRVRADLAVQ</sequence>